<dbReference type="AlphaFoldDB" id="A0A2P6MQZ3"/>
<sequence length="330" mass="37945">MSAINYTAWDTNIQNAIVALPEPGANQKFTRAQAFVRTFPDCLTRFRTKIESPEYASQLAIPLADWQRHPTYLLRFLLAEWADEATGKNRTDIEAIMNVSAERVKVSQEWRSGKTGDNWTEWGYKDMDTFYSQYKTPPAEREAVNRWFFQRFYGTDKLGRPVHFELLPNTFDEKLMLHVIQRRMINNEHTLRVRMPSLNPAEGPYHDPIMGVTWVLDARQLSMWASASLYKTMNGMLSYTKTYTAAHYPEQGYRALVVNLGSLLITLYNLAMKVLPAQTRNTTSCYGGNEILGEAVGWENVPGMFKTGATELDMTQEEKERSGALPWERE</sequence>
<gene>
    <name evidence="2" type="ORF">PROFUN_06452</name>
</gene>
<dbReference type="PANTHER" id="PTHR45657">
    <property type="entry name" value="CRAL-TRIO DOMAIN-CONTAINING PROTEIN YKL091C-RELATED"/>
    <property type="match status" value="1"/>
</dbReference>
<keyword evidence="3" id="KW-1185">Reference proteome</keyword>
<dbReference type="InterPro" id="IPR001251">
    <property type="entry name" value="CRAL-TRIO_dom"/>
</dbReference>
<dbReference type="OrthoDB" id="5286255at2759"/>
<dbReference type="Pfam" id="PF00650">
    <property type="entry name" value="CRAL_TRIO"/>
    <property type="match status" value="1"/>
</dbReference>
<dbReference type="SUPFAM" id="SSF52087">
    <property type="entry name" value="CRAL/TRIO domain"/>
    <property type="match status" value="1"/>
</dbReference>
<feature type="domain" description="CRAL-TRIO" evidence="1">
    <location>
        <begin position="140"/>
        <end position="313"/>
    </location>
</feature>
<protein>
    <submittedName>
        <fullName evidence="2">CRAL/TRIO domain containing protein</fullName>
    </submittedName>
</protein>
<dbReference type="Gene3D" id="3.40.525.10">
    <property type="entry name" value="CRAL-TRIO lipid binding domain"/>
    <property type="match status" value="1"/>
</dbReference>
<dbReference type="Proteomes" id="UP000241769">
    <property type="component" value="Unassembled WGS sequence"/>
</dbReference>
<dbReference type="PANTHER" id="PTHR45657:SF1">
    <property type="entry name" value="CRAL-TRIO DOMAIN-CONTAINING PROTEIN YKL091C-RELATED"/>
    <property type="match status" value="1"/>
</dbReference>
<reference evidence="2 3" key="1">
    <citation type="journal article" date="2018" name="Genome Biol. Evol.">
        <title>Multiple Roots of Fruiting Body Formation in Amoebozoa.</title>
        <authorList>
            <person name="Hillmann F."/>
            <person name="Forbes G."/>
            <person name="Novohradska S."/>
            <person name="Ferling I."/>
            <person name="Riege K."/>
            <person name="Groth M."/>
            <person name="Westermann M."/>
            <person name="Marz M."/>
            <person name="Spaller T."/>
            <person name="Winckler T."/>
            <person name="Schaap P."/>
            <person name="Glockner G."/>
        </authorList>
    </citation>
    <scope>NUCLEOTIDE SEQUENCE [LARGE SCALE GENOMIC DNA]</scope>
    <source>
        <strain evidence="2 3">Jena</strain>
    </source>
</reference>
<proteinExistence type="predicted"/>
<dbReference type="EMBL" id="MDYQ01000497">
    <property type="protein sequence ID" value="PRP74127.1"/>
    <property type="molecule type" value="Genomic_DNA"/>
</dbReference>
<dbReference type="InterPro" id="IPR036865">
    <property type="entry name" value="CRAL-TRIO_dom_sf"/>
</dbReference>
<evidence type="ECO:0000313" key="2">
    <source>
        <dbReference type="EMBL" id="PRP74127.1"/>
    </source>
</evidence>
<evidence type="ECO:0000313" key="3">
    <source>
        <dbReference type="Proteomes" id="UP000241769"/>
    </source>
</evidence>
<accession>A0A2P6MQZ3</accession>
<dbReference type="PROSITE" id="PS50191">
    <property type="entry name" value="CRAL_TRIO"/>
    <property type="match status" value="1"/>
</dbReference>
<organism evidence="2 3">
    <name type="scientific">Planoprotostelium fungivorum</name>
    <dbReference type="NCBI Taxonomy" id="1890364"/>
    <lineage>
        <taxon>Eukaryota</taxon>
        <taxon>Amoebozoa</taxon>
        <taxon>Evosea</taxon>
        <taxon>Variosea</taxon>
        <taxon>Cavosteliida</taxon>
        <taxon>Cavosteliaceae</taxon>
        <taxon>Planoprotostelium</taxon>
    </lineage>
</organism>
<dbReference type="CDD" id="cd00170">
    <property type="entry name" value="SEC14"/>
    <property type="match status" value="1"/>
</dbReference>
<comment type="caution">
    <text evidence="2">The sequence shown here is derived from an EMBL/GenBank/DDBJ whole genome shotgun (WGS) entry which is preliminary data.</text>
</comment>
<evidence type="ECO:0000259" key="1">
    <source>
        <dbReference type="PROSITE" id="PS50191"/>
    </source>
</evidence>
<dbReference type="InParanoid" id="A0A2P6MQZ3"/>
<dbReference type="STRING" id="1890364.A0A2P6MQZ3"/>
<dbReference type="InterPro" id="IPR051026">
    <property type="entry name" value="PI/PC_transfer"/>
</dbReference>
<name>A0A2P6MQZ3_9EUKA</name>